<evidence type="ECO:0000313" key="3">
    <source>
        <dbReference type="Proteomes" id="UP000019737"/>
    </source>
</evidence>
<dbReference type="GeneID" id="19527237"/>
<dbReference type="Proteomes" id="UP000019737">
    <property type="component" value="Segment"/>
</dbReference>
<keyword evidence="1" id="KW-0472">Membrane</keyword>
<sequence>MSTFDLIFVTAALSGSSMYLLAWRIHRNHPTVQQIEEYMDRHLRTEEIEFSERQLLARMARANRAEVPRINSGGTARISRMHVVREGRNLREN</sequence>
<keyword evidence="1" id="KW-1133">Transmembrane helix</keyword>
<name>X2KRI8_9CAUD</name>
<dbReference type="OrthoDB" id="39683at10239"/>
<keyword evidence="1" id="KW-0812">Transmembrane</keyword>
<dbReference type="KEGG" id="vg:19527237"/>
<protein>
    <submittedName>
        <fullName evidence="2">Uncharacterized protein</fullName>
    </submittedName>
</protein>
<evidence type="ECO:0000256" key="1">
    <source>
        <dbReference type="SAM" id="Phobius"/>
    </source>
</evidence>
<dbReference type="EMBL" id="KJ194582">
    <property type="protein sequence ID" value="AHN84068.1"/>
    <property type="molecule type" value="Genomic_DNA"/>
</dbReference>
<evidence type="ECO:0000313" key="2">
    <source>
        <dbReference type="EMBL" id="AHN84068.1"/>
    </source>
</evidence>
<reference evidence="2 3" key="1">
    <citation type="submission" date="2014-01" db="EMBL/GenBank/DDBJ databases">
        <authorList>
            <person name="Schneider V.M."/>
            <person name="Bowman C.A."/>
            <person name="Russell D.A."/>
            <person name="Pope W.H."/>
            <person name="Jacobs-Sera D."/>
            <person name="Hendrix R.W."/>
            <person name="Hatfull G.F."/>
        </authorList>
    </citation>
    <scope>NUCLEOTIDE SEQUENCE [LARGE SCALE GENOMIC DNA]</scope>
</reference>
<dbReference type="RefSeq" id="YP_009035952.1">
    <property type="nucleotide sequence ID" value="NC_024209.1"/>
</dbReference>
<keyword evidence="3" id="KW-1185">Reference proteome</keyword>
<gene>
    <name evidence="2" type="primary">57</name>
    <name evidence="2" type="ORF">PBI_HAWKEYE_57</name>
</gene>
<accession>X2KRI8</accession>
<proteinExistence type="predicted"/>
<feature type="transmembrane region" description="Helical" evidence="1">
    <location>
        <begin position="6"/>
        <end position="23"/>
    </location>
</feature>
<organism evidence="2 3">
    <name type="scientific">Mycobacterium phage Hawkeye</name>
    <dbReference type="NCBI Taxonomy" id="1458711"/>
    <lineage>
        <taxon>Viruses</taxon>
        <taxon>Duplodnaviria</taxon>
        <taxon>Heunggongvirae</taxon>
        <taxon>Uroviricota</taxon>
        <taxon>Caudoviricetes</taxon>
        <taxon>Dclasvirinae</taxon>
        <taxon>Hawkeyevirus</taxon>
        <taxon>Hawkeyevirus hawkeye</taxon>
    </lineage>
</organism>